<accession>A0ABR2KRW6</accession>
<sequence>MQDHENNVIIDTKISIELPRDDMEMPPDPPKFPINKENEKIKITENKNSKTFDNIEIKPYIHDISSTFSIMSIYNEATKQIEIYDLNETYKTQTEQTEENTIDNSSNENVELKLLWTYKIESDKLRSMKIIENEEYPLICINTTEGIDILTLKTGEIYQVIKINEGGNNKTKWSPTRPTELVNLSYNHTLFTYDIIKRQYEIISSGVSCFIITTKGEILFINEDEIYICHNKEDILNKKRIFNNNINMLNVYEDKAIIISRKKEDTEGIILSLYEYENNEIRSFLYDRIKSDDIESIINDGNISSSILHSLVFIGLYKEETFLYLNCESVDHFEMMNIGDDKIISIPYDEDYDTEKIHGFKFIDKNINENLRFPSTIHFFGKNIINIYNIDSLSMEVEEPWYFPVQEPTEPPILFDELKLPTKKQINTSSTKPSKSTKSTKLKKSKTKKSRIQSVESPEEEEIETSEEAIISIDVSEEIKMEKTETESPVDPPKFPINKENEKIKITENKNNKTINNNEIKPYIHDISSTFSIMNRRNISSNQN</sequence>
<feature type="region of interest" description="Disordered" evidence="1">
    <location>
        <begin position="425"/>
        <end position="501"/>
    </location>
</feature>
<organism evidence="2 3">
    <name type="scientific">Tritrichomonas musculus</name>
    <dbReference type="NCBI Taxonomy" id="1915356"/>
    <lineage>
        <taxon>Eukaryota</taxon>
        <taxon>Metamonada</taxon>
        <taxon>Parabasalia</taxon>
        <taxon>Tritrichomonadida</taxon>
        <taxon>Tritrichomonadidae</taxon>
        <taxon>Tritrichomonas</taxon>
    </lineage>
</organism>
<proteinExistence type="predicted"/>
<keyword evidence="3" id="KW-1185">Reference proteome</keyword>
<feature type="compositionally biased region" description="Low complexity" evidence="1">
    <location>
        <begin position="428"/>
        <end position="437"/>
    </location>
</feature>
<gene>
    <name evidence="2" type="ORF">M9Y10_021991</name>
</gene>
<dbReference type="SUPFAM" id="SSF50978">
    <property type="entry name" value="WD40 repeat-like"/>
    <property type="match status" value="1"/>
</dbReference>
<reference evidence="2 3" key="1">
    <citation type="submission" date="2024-04" db="EMBL/GenBank/DDBJ databases">
        <title>Tritrichomonas musculus Genome.</title>
        <authorList>
            <person name="Alves-Ferreira E."/>
            <person name="Grigg M."/>
            <person name="Lorenzi H."/>
            <person name="Galac M."/>
        </authorList>
    </citation>
    <scope>NUCLEOTIDE SEQUENCE [LARGE SCALE GENOMIC DNA]</scope>
    <source>
        <strain evidence="2 3">EAF2021</strain>
    </source>
</reference>
<dbReference type="InterPro" id="IPR036322">
    <property type="entry name" value="WD40_repeat_dom_sf"/>
</dbReference>
<evidence type="ECO:0008006" key="4">
    <source>
        <dbReference type="Google" id="ProtNLM"/>
    </source>
</evidence>
<dbReference type="EMBL" id="JAPFFF010000003">
    <property type="protein sequence ID" value="KAK8893568.1"/>
    <property type="molecule type" value="Genomic_DNA"/>
</dbReference>
<evidence type="ECO:0000313" key="2">
    <source>
        <dbReference type="EMBL" id="KAK8893568.1"/>
    </source>
</evidence>
<dbReference type="Proteomes" id="UP001470230">
    <property type="component" value="Unassembled WGS sequence"/>
</dbReference>
<feature type="compositionally biased region" description="Acidic residues" evidence="1">
    <location>
        <begin position="457"/>
        <end position="467"/>
    </location>
</feature>
<name>A0ABR2KRW6_9EUKA</name>
<protein>
    <recommendedName>
        <fullName evidence="4">Minichromosome loss protein Mcl1 middle region domain-containing protein</fullName>
    </recommendedName>
</protein>
<feature type="compositionally biased region" description="Basic residues" evidence="1">
    <location>
        <begin position="438"/>
        <end position="451"/>
    </location>
</feature>
<evidence type="ECO:0000313" key="3">
    <source>
        <dbReference type="Proteomes" id="UP001470230"/>
    </source>
</evidence>
<evidence type="ECO:0000256" key="1">
    <source>
        <dbReference type="SAM" id="MobiDB-lite"/>
    </source>
</evidence>
<comment type="caution">
    <text evidence="2">The sequence shown here is derived from an EMBL/GenBank/DDBJ whole genome shotgun (WGS) entry which is preliminary data.</text>
</comment>
<feature type="compositionally biased region" description="Basic and acidic residues" evidence="1">
    <location>
        <begin position="477"/>
        <end position="486"/>
    </location>
</feature>